<comment type="similarity">
    <text evidence="4">Belongs to the glycosyltransferase 13 family.</text>
</comment>
<keyword evidence="9" id="KW-0735">Signal-anchor</keyword>
<comment type="caution">
    <text evidence="18">The sequence shown here is derived from an EMBL/GenBank/DDBJ whole genome shotgun (WGS) entry which is preliminary data.</text>
</comment>
<dbReference type="Gene3D" id="3.90.550.10">
    <property type="entry name" value="Spore Coat Polysaccharide Biosynthesis Protein SpsA, Chain A"/>
    <property type="match status" value="1"/>
</dbReference>
<dbReference type="PANTHER" id="PTHR10468">
    <property type="entry name" value="PROTEIN O-LINKED-MANNOSE BETA-1,2-N-ACETYLGLUCOSAMINYLTRANSFERASE 1/ALPHA-1,3-MANNOSYL-GLYCOPROTEIN 2-BETA-N-ACETYLGLUCOSAMINYLTRANSFERASE"/>
    <property type="match status" value="1"/>
</dbReference>
<evidence type="ECO:0000256" key="12">
    <source>
        <dbReference type="ARBA" id="ARBA00023136"/>
    </source>
</evidence>
<evidence type="ECO:0000256" key="16">
    <source>
        <dbReference type="ARBA" id="ARBA00049421"/>
    </source>
</evidence>
<keyword evidence="8" id="KW-0479">Metal-binding</keyword>
<dbReference type="Proteomes" id="UP000604046">
    <property type="component" value="Unassembled WGS sequence"/>
</dbReference>
<evidence type="ECO:0000256" key="17">
    <source>
        <dbReference type="SAM" id="MobiDB-lite"/>
    </source>
</evidence>
<accession>A0A812U012</accession>
<protein>
    <recommendedName>
        <fullName evidence="14">alpha-1,3-mannosyl-glycoprotein 2-beta-N-acetylglucosaminyltransferase</fullName>
        <ecNumber evidence="14">2.4.1.101</ecNumber>
    </recommendedName>
    <alternativeName>
        <fullName evidence="15">N-glycosyl-oligosaccharide-glycoprotein N-acetylglucosaminyltransferase I</fullName>
    </alternativeName>
</protein>
<evidence type="ECO:0000256" key="8">
    <source>
        <dbReference type="ARBA" id="ARBA00022723"/>
    </source>
</evidence>
<evidence type="ECO:0000313" key="19">
    <source>
        <dbReference type="Proteomes" id="UP000604046"/>
    </source>
</evidence>
<comment type="subcellular location">
    <subcellularLocation>
        <location evidence="2">Golgi apparatus membrane</location>
        <topology evidence="2">Single-pass type II membrane protein</topology>
    </subcellularLocation>
</comment>
<evidence type="ECO:0000256" key="11">
    <source>
        <dbReference type="ARBA" id="ARBA00023034"/>
    </source>
</evidence>
<dbReference type="UniPathway" id="UPA00378"/>
<dbReference type="GO" id="GO:0046872">
    <property type="term" value="F:metal ion binding"/>
    <property type="evidence" value="ECO:0007669"/>
    <property type="project" value="UniProtKB-KW"/>
</dbReference>
<dbReference type="EC" id="2.4.1.101" evidence="14"/>
<feature type="region of interest" description="Disordered" evidence="17">
    <location>
        <begin position="48"/>
        <end position="72"/>
    </location>
</feature>
<keyword evidence="19" id="KW-1185">Reference proteome</keyword>
<dbReference type="GO" id="GO:0003827">
    <property type="term" value="F:alpha-1,3-mannosylglycoprotein 2-beta-N-acetylglucosaminyltransferase activity"/>
    <property type="evidence" value="ECO:0007669"/>
    <property type="project" value="UniProtKB-EC"/>
</dbReference>
<dbReference type="PANTHER" id="PTHR10468:SF0">
    <property type="entry name" value="ALPHA-1,3-MANNOSYL-GLYCOPROTEIN 2-BETA-N-ACETYLGLUCOSAMINYLTRANSFERASE"/>
    <property type="match status" value="1"/>
</dbReference>
<evidence type="ECO:0000256" key="1">
    <source>
        <dbReference type="ARBA" id="ARBA00001936"/>
    </source>
</evidence>
<sequence length="573" mass="64355">MLGWLSYCCRSRGRTLLLLAVVSVTFFVFQVQQAELFGQAASVNSQRPRKDRLLRSSPDATAPNTVPDANTLSTTLHNTVDTTVHTASDVTLDTTLDTTLDPLVGPACDGELSRFIKQGFHLPVLLLAHRRAERLLETLTSLAAVRGFSADEILISQDGSDEEVAKTVDARNLSRVTHDAKLRGTSDWKSAALRIARHYRWSIDAAFKHFNTTPGIIIVEDDLRFAPDFLEYFQAVAPVLDCDSSLWIVSAWNDNGFDHLVGEAKRLLRTHFLPGLGWLMLRRLWKELQPSWPDVEERRREAQMNNWDHWLRSPQQHQGRSVLYPQVPRVYHHGSLGTFMNLDTHRQYFQHIFYNQDPKITWQRPTADRPWLDAAVADARREPYEARIMQQLRHAETPRSTSALVEALASGKAAALAVWINISPEDVKKKSGAKEGFSSVAKFFGLWHEGQRAAHRGLHELWWGRTHVFLVNVHPKVGYIEGSWRADGRCASTTDAFSLFASCNPASKTPCCSPVGRCEGQPSHCGCSRCLDTRKMVPSYGHLLPAELKPFVAQDFAALAPPRRVTTRLGQGG</sequence>
<dbReference type="FunFam" id="3.90.550.10:FF:000252">
    <property type="entry name" value="Protein O-linked-mannose beta-1,2-N-acetylglucosaminyltransferase 1"/>
    <property type="match status" value="1"/>
</dbReference>
<dbReference type="InterPro" id="IPR004139">
    <property type="entry name" value="Glyco_trans_13"/>
</dbReference>
<dbReference type="SUPFAM" id="SSF53448">
    <property type="entry name" value="Nucleotide-diphospho-sugar transferases"/>
    <property type="match status" value="1"/>
</dbReference>
<evidence type="ECO:0000313" key="18">
    <source>
        <dbReference type="EMBL" id="CAE7545308.1"/>
    </source>
</evidence>
<evidence type="ECO:0000256" key="6">
    <source>
        <dbReference type="ARBA" id="ARBA00022679"/>
    </source>
</evidence>
<dbReference type="OrthoDB" id="623277at2759"/>
<reference evidence="18" key="1">
    <citation type="submission" date="2021-02" db="EMBL/GenBank/DDBJ databases">
        <authorList>
            <person name="Dougan E. K."/>
            <person name="Rhodes N."/>
            <person name="Thang M."/>
            <person name="Chan C."/>
        </authorList>
    </citation>
    <scope>NUCLEOTIDE SEQUENCE</scope>
</reference>
<evidence type="ECO:0000256" key="14">
    <source>
        <dbReference type="ARBA" id="ARBA00038949"/>
    </source>
</evidence>
<comment type="cofactor">
    <cofactor evidence="1">
        <name>Mn(2+)</name>
        <dbReference type="ChEBI" id="CHEBI:29035"/>
    </cofactor>
</comment>
<proteinExistence type="inferred from homology"/>
<evidence type="ECO:0000256" key="7">
    <source>
        <dbReference type="ARBA" id="ARBA00022692"/>
    </source>
</evidence>
<dbReference type="GO" id="GO:0000139">
    <property type="term" value="C:Golgi membrane"/>
    <property type="evidence" value="ECO:0007669"/>
    <property type="project" value="UniProtKB-SubCell"/>
</dbReference>
<keyword evidence="12" id="KW-0472">Membrane</keyword>
<gene>
    <name evidence="18" type="primary">POMGNT1</name>
    <name evidence="18" type="ORF">SNAT2548_LOCUS30598</name>
</gene>
<evidence type="ECO:0000256" key="4">
    <source>
        <dbReference type="ARBA" id="ARBA00006492"/>
    </source>
</evidence>
<dbReference type="InterPro" id="IPR052261">
    <property type="entry name" value="Glycosyltransferase_13"/>
</dbReference>
<evidence type="ECO:0000256" key="5">
    <source>
        <dbReference type="ARBA" id="ARBA00022676"/>
    </source>
</evidence>
<evidence type="ECO:0000256" key="13">
    <source>
        <dbReference type="ARBA" id="ARBA00023211"/>
    </source>
</evidence>
<keyword evidence="10" id="KW-1133">Transmembrane helix</keyword>
<keyword evidence="5" id="KW-0328">Glycosyltransferase</keyword>
<name>A0A812U012_9DINO</name>
<keyword evidence="13" id="KW-0464">Manganese</keyword>
<dbReference type="AlphaFoldDB" id="A0A812U012"/>
<organism evidence="18 19">
    <name type="scientific">Symbiodinium natans</name>
    <dbReference type="NCBI Taxonomy" id="878477"/>
    <lineage>
        <taxon>Eukaryota</taxon>
        <taxon>Sar</taxon>
        <taxon>Alveolata</taxon>
        <taxon>Dinophyceae</taxon>
        <taxon>Suessiales</taxon>
        <taxon>Symbiodiniaceae</taxon>
        <taxon>Symbiodinium</taxon>
    </lineage>
</organism>
<evidence type="ECO:0000256" key="2">
    <source>
        <dbReference type="ARBA" id="ARBA00004323"/>
    </source>
</evidence>
<evidence type="ECO:0000256" key="10">
    <source>
        <dbReference type="ARBA" id="ARBA00022989"/>
    </source>
</evidence>
<dbReference type="Pfam" id="PF03071">
    <property type="entry name" value="GNT-I"/>
    <property type="match status" value="1"/>
</dbReference>
<dbReference type="EMBL" id="CAJNDS010002613">
    <property type="protein sequence ID" value="CAE7545308.1"/>
    <property type="molecule type" value="Genomic_DNA"/>
</dbReference>
<feature type="compositionally biased region" description="Polar residues" evidence="17">
    <location>
        <begin position="58"/>
        <end position="72"/>
    </location>
</feature>
<evidence type="ECO:0000256" key="3">
    <source>
        <dbReference type="ARBA" id="ARBA00004922"/>
    </source>
</evidence>
<evidence type="ECO:0000256" key="9">
    <source>
        <dbReference type="ARBA" id="ARBA00022968"/>
    </source>
</evidence>
<keyword evidence="11" id="KW-0333">Golgi apparatus</keyword>
<comment type="pathway">
    <text evidence="3">Protein modification; protein glycosylation.</text>
</comment>
<comment type="catalytic activity">
    <reaction evidence="16">
        <text>N(4)-(alpha-D-Man-(1-&gt;3)-[alpha-D-Man-(1-&gt;3)-[alpha-D-Man-(1-&gt;6)]-alpha-D-Man-(1-&gt;6)]-beta-D-Man-(1-&gt;4)-beta-D-GlcNAc-(1-&gt;4)-beta-D-GlcNAc)-L-asparaginyl-[protein] (N-glucan mannose isomer 5A1,2) + UDP-N-acetyl-alpha-D-glucosamine = N(4)-{beta-D-GlcNAc-(1-&gt;2)-alpha-D-Man-(1-&gt;3)-[alpha-D-Man-(1-&gt;3)-[alpha-D-Man-(1-&gt;6)]-alpha-D-Man-(1-&gt;6)]-beta-D-Man-(1-&gt;4)-beta-D-GlcNAc-(1-&gt;4)-beta-D-GlcNAc}-L-asparaginyl-[protein] + UDP + H(+)</text>
        <dbReference type="Rhea" id="RHEA:11456"/>
        <dbReference type="Rhea" id="RHEA-COMP:14367"/>
        <dbReference type="Rhea" id="RHEA-COMP:14368"/>
        <dbReference type="ChEBI" id="CHEBI:15378"/>
        <dbReference type="ChEBI" id="CHEBI:57705"/>
        <dbReference type="ChEBI" id="CHEBI:58223"/>
        <dbReference type="ChEBI" id="CHEBI:59087"/>
        <dbReference type="ChEBI" id="CHEBI:60625"/>
        <dbReference type="EC" id="2.4.1.101"/>
    </reaction>
</comment>
<keyword evidence="7" id="KW-0812">Transmembrane</keyword>
<dbReference type="InterPro" id="IPR029044">
    <property type="entry name" value="Nucleotide-diphossugar_trans"/>
</dbReference>
<keyword evidence="6" id="KW-0808">Transferase</keyword>
<evidence type="ECO:0000256" key="15">
    <source>
        <dbReference type="ARBA" id="ARBA00041712"/>
    </source>
</evidence>